<dbReference type="Proteomes" id="UP001265746">
    <property type="component" value="Unassembled WGS sequence"/>
</dbReference>
<proteinExistence type="predicted"/>
<accession>A0AAD9S2G7</accession>
<name>A0AAD9S2G7_PHOAM</name>
<organism evidence="1 2">
    <name type="scientific">Phomopsis amygdali</name>
    <name type="common">Fusicoccum amygdali</name>
    <dbReference type="NCBI Taxonomy" id="1214568"/>
    <lineage>
        <taxon>Eukaryota</taxon>
        <taxon>Fungi</taxon>
        <taxon>Dikarya</taxon>
        <taxon>Ascomycota</taxon>
        <taxon>Pezizomycotina</taxon>
        <taxon>Sordariomycetes</taxon>
        <taxon>Sordariomycetidae</taxon>
        <taxon>Diaporthales</taxon>
        <taxon>Diaporthaceae</taxon>
        <taxon>Diaporthe</taxon>
    </lineage>
</organism>
<reference evidence="1" key="1">
    <citation type="submission" date="2023-06" db="EMBL/GenBank/DDBJ databases">
        <authorList>
            <person name="Noh H."/>
        </authorList>
    </citation>
    <scope>NUCLEOTIDE SEQUENCE</scope>
    <source>
        <strain evidence="1">DUCC20226</strain>
    </source>
</reference>
<dbReference type="EMBL" id="JAUJFL010000009">
    <property type="protein sequence ID" value="KAK2597560.1"/>
    <property type="molecule type" value="Genomic_DNA"/>
</dbReference>
<evidence type="ECO:0000313" key="2">
    <source>
        <dbReference type="Proteomes" id="UP001265746"/>
    </source>
</evidence>
<gene>
    <name evidence="1" type="ORF">N8I77_012339</name>
</gene>
<sequence>MPRGGRPMPSQAPWEWRLDTDTHSSQWNPRYIEEATPEPISMELAEQTRCELRKEYYGSLLQCWLRTYLKEAWLPHWFYIPRVPYLTDGVIFPHASQIKNGHILPARVRSYISGEPEVTSFNRDAFSTQRLEDFLLWTDDPSQIPDDDILLSRCAWLNQTTAIYFEPEFEERGPDYIGVPYIGRGVFAAWQEVNMQREEEPNVQQKRYFANPIMLLGGPKIRPITDIITTHRYICDALADMQDKPVSSKDPYSWVEHGAEMGVVYPSIIIVVDDARNYWIGKSEAESRDIMFKEFSVLLVRTGNEEHLSEPIDFSSLAGTILPLSRDELSQLEDKQQVIRVRLDTAVRFIMELERREQVRCPRLMAMKNILDEETFRDADKFAAGALAMAEENGSIDRNFNTWEAVRRARACLDGESFYVDTELAESDKLDYCPIRHWV</sequence>
<comment type="caution">
    <text evidence="1">The sequence shown here is derived from an EMBL/GenBank/DDBJ whole genome shotgun (WGS) entry which is preliminary data.</text>
</comment>
<evidence type="ECO:0000313" key="1">
    <source>
        <dbReference type="EMBL" id="KAK2597560.1"/>
    </source>
</evidence>
<protein>
    <submittedName>
        <fullName evidence="1">Uncharacterized protein</fullName>
    </submittedName>
</protein>
<keyword evidence="2" id="KW-1185">Reference proteome</keyword>
<dbReference type="AlphaFoldDB" id="A0AAD9S2G7"/>